<evidence type="ECO:0000256" key="4">
    <source>
        <dbReference type="RuleBase" id="RU000363"/>
    </source>
</evidence>
<dbReference type="Gene3D" id="3.40.50.720">
    <property type="entry name" value="NAD(P)-binding Rossmann-like Domain"/>
    <property type="match status" value="1"/>
</dbReference>
<dbReference type="FunFam" id="3.40.50.720:FF:000084">
    <property type="entry name" value="Short-chain dehydrogenase reductase"/>
    <property type="match status" value="1"/>
</dbReference>
<evidence type="ECO:0000256" key="2">
    <source>
        <dbReference type="ARBA" id="ARBA00022857"/>
    </source>
</evidence>
<dbReference type="InterPro" id="IPR002347">
    <property type="entry name" value="SDR_fam"/>
</dbReference>
<dbReference type="PROSITE" id="PS00061">
    <property type="entry name" value="ADH_SHORT"/>
    <property type="match status" value="1"/>
</dbReference>
<keyword evidence="6" id="KW-1185">Reference proteome</keyword>
<comment type="caution">
    <text evidence="5">The sequence shown here is derived from an EMBL/GenBank/DDBJ whole genome shotgun (WGS) entry which is preliminary data.</text>
</comment>
<dbReference type="EMBL" id="JABELV010000143">
    <property type="protein sequence ID" value="KAG7529596.1"/>
    <property type="molecule type" value="Genomic_DNA"/>
</dbReference>
<dbReference type="PRINTS" id="PR00080">
    <property type="entry name" value="SDRFAMILY"/>
</dbReference>
<sequence length="265" mass="27908">MSGLDASSLFSVKGQVVLVTGGGRGVGEMIATGYVQNGAKVYISSRTPSALKETADKLNKLGKGECIPIVADLSKYDECVKLAEEMGRREKVLNVLVNNSGATWGESLETYPDQAFTKLMTLNVQRVFTLSQKLVPLLKKGAEGGGVGRIINIGSINGEIPPAMETYAYSSSKAALHHLSRHLASRLAPDGINVNTLALGPFPSKMMAATLDKFKDDIVRGIPLGRVGEPSDVVGACLWLSGKAGQFITGATVPIEGGHLIAAKL</sequence>
<organism evidence="5 6">
    <name type="scientific">Filobasidium floriforme</name>
    <dbReference type="NCBI Taxonomy" id="5210"/>
    <lineage>
        <taxon>Eukaryota</taxon>
        <taxon>Fungi</taxon>
        <taxon>Dikarya</taxon>
        <taxon>Basidiomycota</taxon>
        <taxon>Agaricomycotina</taxon>
        <taxon>Tremellomycetes</taxon>
        <taxon>Filobasidiales</taxon>
        <taxon>Filobasidiaceae</taxon>
        <taxon>Filobasidium</taxon>
    </lineage>
</organism>
<dbReference type="PANTHER" id="PTHR43618">
    <property type="entry name" value="7-ALPHA-HYDROXYSTEROID DEHYDROGENASE"/>
    <property type="match status" value="1"/>
</dbReference>
<evidence type="ECO:0000313" key="6">
    <source>
        <dbReference type="Proteomes" id="UP000812966"/>
    </source>
</evidence>
<dbReference type="PANTHER" id="PTHR43618:SF17">
    <property type="entry name" value="RHAMNOLIPIDS BIOSYNTHESIS 3-OXOACYL-[ACYL-CARRIER-PROTEIN] REDUCTASE"/>
    <property type="match status" value="1"/>
</dbReference>
<keyword evidence="2" id="KW-0521">NADP</keyword>
<dbReference type="PRINTS" id="PR00081">
    <property type="entry name" value="GDHRDH"/>
</dbReference>
<evidence type="ECO:0000256" key="1">
    <source>
        <dbReference type="ARBA" id="ARBA00006484"/>
    </source>
</evidence>
<proteinExistence type="inferred from homology"/>
<gene>
    <name evidence="5" type="ORF">FFLO_05527</name>
</gene>
<dbReference type="AlphaFoldDB" id="A0A8K0NNR1"/>
<dbReference type="InterPro" id="IPR036291">
    <property type="entry name" value="NAD(P)-bd_dom_sf"/>
</dbReference>
<reference evidence="5" key="1">
    <citation type="submission" date="2020-04" db="EMBL/GenBank/DDBJ databases">
        <title>Analysis of mating type loci in Filobasidium floriforme.</title>
        <authorList>
            <person name="Nowrousian M."/>
        </authorList>
    </citation>
    <scope>NUCLEOTIDE SEQUENCE</scope>
    <source>
        <strain evidence="5">CBS 6242</strain>
    </source>
</reference>
<protein>
    <submittedName>
        <fullName evidence="5">Uncharacterized protein</fullName>
    </submittedName>
</protein>
<dbReference type="SUPFAM" id="SSF51735">
    <property type="entry name" value="NAD(P)-binding Rossmann-fold domains"/>
    <property type="match status" value="1"/>
</dbReference>
<evidence type="ECO:0000256" key="3">
    <source>
        <dbReference type="ARBA" id="ARBA00023002"/>
    </source>
</evidence>
<dbReference type="Proteomes" id="UP000812966">
    <property type="component" value="Unassembled WGS sequence"/>
</dbReference>
<dbReference type="InterPro" id="IPR020904">
    <property type="entry name" value="Sc_DH/Rdtase_CS"/>
</dbReference>
<comment type="similarity">
    <text evidence="1 4">Belongs to the short-chain dehydrogenases/reductases (SDR) family.</text>
</comment>
<keyword evidence="3" id="KW-0560">Oxidoreductase</keyword>
<accession>A0A8K0NNR1</accession>
<evidence type="ECO:0000313" key="5">
    <source>
        <dbReference type="EMBL" id="KAG7529596.1"/>
    </source>
</evidence>
<name>A0A8K0NNR1_9TREE</name>
<dbReference type="Pfam" id="PF00106">
    <property type="entry name" value="adh_short"/>
    <property type="match status" value="1"/>
</dbReference>
<dbReference type="InterPro" id="IPR052178">
    <property type="entry name" value="Sec_Metab_Biosynth_SDR"/>
</dbReference>
<dbReference type="GO" id="GO:0016491">
    <property type="term" value="F:oxidoreductase activity"/>
    <property type="evidence" value="ECO:0007669"/>
    <property type="project" value="UniProtKB-KW"/>
</dbReference>